<dbReference type="eggNOG" id="ENOG502Z7RW">
    <property type="taxonomic scope" value="Bacteria"/>
</dbReference>
<accession>E6K1D6</accession>
<name>E6K1D6_PARDN</name>
<gene>
    <name evidence="1" type="ORF">HMPREF0620_0622</name>
</gene>
<evidence type="ECO:0008006" key="3">
    <source>
        <dbReference type="Google" id="ProtNLM"/>
    </source>
</evidence>
<dbReference type="Gene3D" id="1.50.10.100">
    <property type="entry name" value="Chondroitin AC/alginate lyase"/>
    <property type="match status" value="1"/>
</dbReference>
<dbReference type="SUPFAM" id="SSF48230">
    <property type="entry name" value="Chondroitin AC/alginate lyase"/>
    <property type="match status" value="1"/>
</dbReference>
<comment type="caution">
    <text evidence="1">The sequence shown here is derived from an EMBL/GenBank/DDBJ whole genome shotgun (WGS) entry which is preliminary data.</text>
</comment>
<keyword evidence="2" id="KW-1185">Reference proteome</keyword>
<evidence type="ECO:0000313" key="1">
    <source>
        <dbReference type="EMBL" id="EFT83617.1"/>
    </source>
</evidence>
<sequence>MLDKLYKRKLIEATLSDFVPDLLRTDAFKTFQQLSHRETMERIKGVVALSCFEEVAEIAEIEKLFGISDVLLEHLQSLQLENGLFSGGDNLESPPDSAFTINDLCSAIEMLSIQGSLSPWQQSTLDSLKRIARKAAPAMYGGGVHTPNHRWEISSALIGLGVFLEDSTLLDRAQLWLGEGIDIQSDGLYSERSPNYAAYVTNPCLISISRRLVKGDYMHIVNRNLRSEALLLRPDGRLETIESRRQDQFEPFDPRPFLSQARLLAQIEKNPLVVDFARELSSRKILDPARHLTELVLNPLIALCLPDHGNCSAQSKVESGKELSYTDFCESKLSRVVLRGSLIKPTETATVYAGSDFNRFFRVASGLSNNPTIFSYLTQGICLESLRISPNFFDLGPLRPDSLSRDRDLWILEDTISSGYYGPLVSSEQSASGEYELTDDGRFYAQMAFGKRHKSRMELSARISISVKTGAFSVRVHFAGPTTPFACALGLTGRHLKIIQGALKDGEAYYAVEGSPVVVSNGHQALDLVGHGASLPYHFPYKSGEAYEYINGDDVFPGLKLVFNGLTSDAFSIEGRLR</sequence>
<protein>
    <recommendedName>
        <fullName evidence="3">Heparinase II/III-like protein</fullName>
    </recommendedName>
</protein>
<dbReference type="KEGG" id="pdo:PSDT_1000"/>
<proteinExistence type="predicted"/>
<evidence type="ECO:0000313" key="2">
    <source>
        <dbReference type="Proteomes" id="UP000004946"/>
    </source>
</evidence>
<dbReference type="AlphaFoldDB" id="E6K1D6"/>
<reference evidence="1 2" key="1">
    <citation type="submission" date="2010-12" db="EMBL/GenBank/DDBJ databases">
        <authorList>
            <person name="Muzny D."/>
            <person name="Qin X."/>
            <person name="Buhay C."/>
            <person name="Dugan-Rocha S."/>
            <person name="Ding Y."/>
            <person name="Chen G."/>
            <person name="Hawes A."/>
            <person name="Holder M."/>
            <person name="Jhangiani S."/>
            <person name="Johnson A."/>
            <person name="Khan Z."/>
            <person name="Li Z."/>
            <person name="Liu W."/>
            <person name="Liu X."/>
            <person name="Perez L."/>
            <person name="Shen H."/>
            <person name="Wang Q."/>
            <person name="Watt J."/>
            <person name="Xi L."/>
            <person name="Xin Y."/>
            <person name="Zhou J."/>
            <person name="Deng J."/>
            <person name="Jiang H."/>
            <person name="Liu Y."/>
            <person name="Qu J."/>
            <person name="Song X.-Z."/>
            <person name="Zhang L."/>
            <person name="Villasana D."/>
            <person name="Johnson A."/>
            <person name="Liu J."/>
            <person name="Liyanage D."/>
            <person name="Lorensuhewa L."/>
            <person name="Robinson T."/>
            <person name="Song A."/>
            <person name="Song B.-B."/>
            <person name="Dinh H."/>
            <person name="Thornton R."/>
            <person name="Coyle M."/>
            <person name="Francisco L."/>
            <person name="Jackson L."/>
            <person name="Javaid M."/>
            <person name="Korchina V."/>
            <person name="Kovar C."/>
            <person name="Mata R."/>
            <person name="Mathew T."/>
            <person name="Ngo R."/>
            <person name="Nguyen L."/>
            <person name="Nguyen N."/>
            <person name="Okwuonu G."/>
            <person name="Ongeri F."/>
            <person name="Pham C."/>
            <person name="Simmons D."/>
            <person name="Wilczek-Boney K."/>
            <person name="Hale W."/>
            <person name="Jakkamsetti A."/>
            <person name="Pham P."/>
            <person name="Ruth R."/>
            <person name="San Lucas F."/>
            <person name="Warren J."/>
            <person name="Zhang J."/>
            <person name="Zhao Z."/>
            <person name="Zhou C."/>
            <person name="Zhu D."/>
            <person name="Lee S."/>
            <person name="Bess C."/>
            <person name="Blankenburg K."/>
            <person name="Forbes L."/>
            <person name="Fu Q."/>
            <person name="Gubbala S."/>
            <person name="Hirani K."/>
            <person name="Jayaseelan J.C."/>
            <person name="Lara F."/>
            <person name="Munidasa M."/>
            <person name="Palculict T."/>
            <person name="Patil S."/>
            <person name="Pu L.-L."/>
            <person name="Saada N."/>
            <person name="Tang L."/>
            <person name="Weissenberger G."/>
            <person name="Zhu Y."/>
            <person name="Hemphill L."/>
            <person name="Shang Y."/>
            <person name="Youmans B."/>
            <person name="Ayvaz T."/>
            <person name="Ross M."/>
            <person name="Santibanez J."/>
            <person name="Aqrawi P."/>
            <person name="Gross S."/>
            <person name="Joshi V."/>
            <person name="Fowler G."/>
            <person name="Nazareth L."/>
            <person name="Reid J."/>
            <person name="Worley K."/>
            <person name="Petrosino J."/>
            <person name="Highlander S."/>
            <person name="Gibbs R."/>
        </authorList>
    </citation>
    <scope>NUCLEOTIDE SEQUENCE [LARGE SCALE GENOMIC DNA]</scope>
    <source>
        <strain evidence="1 2">DSM 10105</strain>
    </source>
</reference>
<organism evidence="1 2">
    <name type="scientific">Parascardovia denticolens DSM 10105 = JCM 12538</name>
    <dbReference type="NCBI Taxonomy" id="864564"/>
    <lineage>
        <taxon>Bacteria</taxon>
        <taxon>Bacillati</taxon>
        <taxon>Actinomycetota</taxon>
        <taxon>Actinomycetes</taxon>
        <taxon>Bifidobacteriales</taxon>
        <taxon>Bifidobacteriaceae</taxon>
        <taxon>Parascardovia</taxon>
    </lineage>
</organism>
<dbReference type="EMBL" id="AEON01000001">
    <property type="protein sequence ID" value="EFT83617.1"/>
    <property type="molecule type" value="Genomic_DNA"/>
</dbReference>
<dbReference type="InterPro" id="IPR008929">
    <property type="entry name" value="Chondroitin_lyas"/>
</dbReference>
<dbReference type="HOGENOM" id="CLU_030794_0_0_11"/>
<dbReference type="PATRIC" id="fig|864564.6.peg.1088"/>
<dbReference type="RefSeq" id="WP_006289013.1">
    <property type="nucleotide sequence ID" value="NZ_AP012333.1"/>
</dbReference>
<dbReference type="Proteomes" id="UP000004946">
    <property type="component" value="Chromosome"/>
</dbReference>